<feature type="transmembrane region" description="Helical" evidence="1">
    <location>
        <begin position="29"/>
        <end position="48"/>
    </location>
</feature>
<gene>
    <name evidence="2" type="ORF">MUO14_18995</name>
</gene>
<proteinExistence type="predicted"/>
<keyword evidence="1" id="KW-0472">Membrane</keyword>
<feature type="transmembrane region" description="Helical" evidence="1">
    <location>
        <begin position="54"/>
        <end position="79"/>
    </location>
</feature>
<feature type="transmembrane region" description="Helical" evidence="1">
    <location>
        <begin position="335"/>
        <end position="353"/>
    </location>
</feature>
<evidence type="ECO:0000313" key="3">
    <source>
        <dbReference type="Proteomes" id="UP000831880"/>
    </source>
</evidence>
<evidence type="ECO:0000256" key="1">
    <source>
        <dbReference type="SAM" id="Phobius"/>
    </source>
</evidence>
<sequence>MNKSPILAFFLAFIPGFGHMYLGRAVRGILYPLIFFAALGLGFIVFVFEPYNDPAILFLLALAFLVWGANMLDITLTLLHRNKHTGGKEATSLTATVQAGNSIQNERFFTILLSFLPGVGHFQLGLKQRGLTFLAIYLGAGMMIIFVTFLTSQAGFLLFLPALLIIWVYNLFDVIQSLNKKQAGYELEDRPLMDDWNELRKAGHRNNMLTIVLAIFPGAGHLYLGLQKRGIQLMVFFLLSIYILDVLRLSVFLFLIPIIWFFSFFDALQQMNRVQQGEVNDQPIVKNFLQQKRKLGAVLLVLGGYYFADSVLLPAFADQISRVFHIDIWYYYQRYFQVGLVSLLLMGGGLYLLTSKRSKENVEEV</sequence>
<keyword evidence="1" id="KW-0812">Transmembrane</keyword>
<dbReference type="EMBL" id="CP095074">
    <property type="protein sequence ID" value="UOQ92514.1"/>
    <property type="molecule type" value="Genomic_DNA"/>
</dbReference>
<evidence type="ECO:0008006" key="4">
    <source>
        <dbReference type="Google" id="ProtNLM"/>
    </source>
</evidence>
<name>A0ABY4GWU1_9BACI</name>
<protein>
    <recommendedName>
        <fullName evidence="4">Multi-TM2 domain-containing protein</fullName>
    </recommendedName>
</protein>
<feature type="transmembrane region" description="Helical" evidence="1">
    <location>
        <begin position="6"/>
        <end position="22"/>
    </location>
</feature>
<keyword evidence="3" id="KW-1185">Reference proteome</keyword>
<feature type="transmembrane region" description="Helical" evidence="1">
    <location>
        <begin position="246"/>
        <end position="265"/>
    </location>
</feature>
<feature type="transmembrane region" description="Helical" evidence="1">
    <location>
        <begin position="131"/>
        <end position="150"/>
    </location>
</feature>
<feature type="transmembrane region" description="Helical" evidence="1">
    <location>
        <begin position="208"/>
        <end position="226"/>
    </location>
</feature>
<dbReference type="RefSeq" id="WP_244752122.1">
    <property type="nucleotide sequence ID" value="NZ_CP095074.1"/>
</dbReference>
<keyword evidence="1" id="KW-1133">Transmembrane helix</keyword>
<reference evidence="2 3" key="1">
    <citation type="submission" date="2022-04" db="EMBL/GenBank/DDBJ databases">
        <title>Halobacillus sp. isolated from saltern.</title>
        <authorList>
            <person name="Won M."/>
            <person name="Lee C.-M."/>
            <person name="Woen H.-Y."/>
            <person name="Kwon S.-W."/>
        </authorList>
    </citation>
    <scope>NUCLEOTIDE SEQUENCE [LARGE SCALE GENOMIC DNA]</scope>
    <source>
        <strain evidence="2 3">SSTM10-2</strain>
    </source>
</reference>
<feature type="transmembrane region" description="Helical" evidence="1">
    <location>
        <begin position="295"/>
        <end position="315"/>
    </location>
</feature>
<evidence type="ECO:0000313" key="2">
    <source>
        <dbReference type="EMBL" id="UOQ92514.1"/>
    </source>
</evidence>
<accession>A0ABY4GWU1</accession>
<dbReference type="Proteomes" id="UP000831880">
    <property type="component" value="Chromosome"/>
</dbReference>
<organism evidence="2 3">
    <name type="scientific">Halobacillus shinanisalinarum</name>
    <dbReference type="NCBI Taxonomy" id="2932258"/>
    <lineage>
        <taxon>Bacteria</taxon>
        <taxon>Bacillati</taxon>
        <taxon>Bacillota</taxon>
        <taxon>Bacilli</taxon>
        <taxon>Bacillales</taxon>
        <taxon>Bacillaceae</taxon>
        <taxon>Halobacillus</taxon>
    </lineage>
</organism>
<feature type="transmembrane region" description="Helical" evidence="1">
    <location>
        <begin position="156"/>
        <end position="172"/>
    </location>
</feature>